<dbReference type="Proteomes" id="UP000604273">
    <property type="component" value="Unassembled WGS sequence"/>
</dbReference>
<dbReference type="SUPFAM" id="SSF55298">
    <property type="entry name" value="YjgF-like"/>
    <property type="match status" value="1"/>
</dbReference>
<dbReference type="EMBL" id="JABFAI010000011">
    <property type="protein sequence ID" value="KAF4960982.1"/>
    <property type="molecule type" value="Genomic_DNA"/>
</dbReference>
<dbReference type="InterPro" id="IPR006175">
    <property type="entry name" value="YjgF/YER057c/UK114"/>
</dbReference>
<evidence type="ECO:0000313" key="2">
    <source>
        <dbReference type="Proteomes" id="UP000604273"/>
    </source>
</evidence>
<dbReference type="OrthoDB" id="309640at2759"/>
<comment type="caution">
    <text evidence="1">The sequence shown here is derived from an EMBL/GenBank/DDBJ whole genome shotgun (WGS) entry which is preliminary data.</text>
</comment>
<dbReference type="InterPro" id="IPR035959">
    <property type="entry name" value="RutC-like_sf"/>
</dbReference>
<name>A0A8H4TNA8_9HYPO</name>
<dbReference type="GO" id="GO:0005739">
    <property type="term" value="C:mitochondrion"/>
    <property type="evidence" value="ECO:0007669"/>
    <property type="project" value="TreeGrafter"/>
</dbReference>
<organism evidence="1 2">
    <name type="scientific">Fusarium gaditjirri</name>
    <dbReference type="NCBI Taxonomy" id="282569"/>
    <lineage>
        <taxon>Eukaryota</taxon>
        <taxon>Fungi</taxon>
        <taxon>Dikarya</taxon>
        <taxon>Ascomycota</taxon>
        <taxon>Pezizomycotina</taxon>
        <taxon>Sordariomycetes</taxon>
        <taxon>Hypocreomycetidae</taxon>
        <taxon>Hypocreales</taxon>
        <taxon>Nectriaceae</taxon>
        <taxon>Fusarium</taxon>
        <taxon>Fusarium nisikadoi species complex</taxon>
    </lineage>
</organism>
<dbReference type="Pfam" id="PF01042">
    <property type="entry name" value="Ribonuc_L-PSP"/>
    <property type="match status" value="1"/>
</dbReference>
<evidence type="ECO:0000313" key="1">
    <source>
        <dbReference type="EMBL" id="KAF4960982.1"/>
    </source>
</evidence>
<dbReference type="CDD" id="cd06152">
    <property type="entry name" value="YjgF_YER057c_UK114_like_4"/>
    <property type="match status" value="1"/>
</dbReference>
<dbReference type="GO" id="GO:0019239">
    <property type="term" value="F:deaminase activity"/>
    <property type="evidence" value="ECO:0007669"/>
    <property type="project" value="TreeGrafter"/>
</dbReference>
<accession>A0A8H4TNA8</accession>
<keyword evidence="2" id="KW-1185">Reference proteome</keyword>
<gene>
    <name evidence="1" type="ORF">FGADI_632</name>
</gene>
<dbReference type="PANTHER" id="PTHR11803:SF39">
    <property type="entry name" value="2-IMINOBUTANOATE_2-IMINOPROPANOATE DEAMINASE"/>
    <property type="match status" value="1"/>
</dbReference>
<dbReference type="PANTHER" id="PTHR11803">
    <property type="entry name" value="2-IMINOBUTANOATE/2-IMINOPROPANOATE DEAMINASE RIDA"/>
    <property type="match status" value="1"/>
</dbReference>
<dbReference type="GO" id="GO:0005829">
    <property type="term" value="C:cytosol"/>
    <property type="evidence" value="ECO:0007669"/>
    <property type="project" value="TreeGrafter"/>
</dbReference>
<reference evidence="1" key="1">
    <citation type="journal article" date="2020" name="BMC Genomics">
        <title>Correction to: Identification and distribution of gene clusters required for synthesis of sphingolipid metabolism inhibitors in diverse species of the filamentous fungus Fusarium.</title>
        <authorList>
            <person name="Kim H.S."/>
            <person name="Lohmar J.M."/>
            <person name="Busman M."/>
            <person name="Brown D.W."/>
            <person name="Naumann T.A."/>
            <person name="Divon H.H."/>
            <person name="Lysoe E."/>
            <person name="Uhlig S."/>
            <person name="Proctor R.H."/>
        </authorList>
    </citation>
    <scope>NUCLEOTIDE SEQUENCE</scope>
    <source>
        <strain evidence="1">NRRL 45417</strain>
    </source>
</reference>
<sequence length="379" mass="43645">MSHLTYYNYEGVGKTNNKEYSYSQAVRVGNTIKCSGQGGWDSEGNIDKEDLKGQIDLAFKNVEKNLKDAGARGWADVHSVRSYHISLSGSFDLMVEHFRKWMPDHQPTWTCVGVTELGIPGMIVEIEVEANIQHLYRDREIHFTIASSQVTSHHVITNQSLLSDDDRLKLSQWPTYLDMKGFWDQQSRNAEETLRDNDRQIIEEASTVQWQHSFNFMPKVKTAIKDEVALHETKHGDSKSLHSRSADMRDERAIPKGLRPDAFLYVDDKTRQSRHSGRPLVWLWKPENQAELFDKTKPLRIDIRLTAPVLIARLTQRDMSSGKGGTWSWGNISDFEQFDVEAGRARTSGDERDSIWHPIPRQFQTQSSRPWTMSERLNV</sequence>
<proteinExistence type="predicted"/>
<dbReference type="AlphaFoldDB" id="A0A8H4TNA8"/>
<dbReference type="Gene3D" id="3.30.1330.40">
    <property type="entry name" value="RutC-like"/>
    <property type="match status" value="1"/>
</dbReference>
<reference evidence="1" key="2">
    <citation type="submission" date="2020-05" db="EMBL/GenBank/DDBJ databases">
        <authorList>
            <person name="Kim H.-S."/>
            <person name="Proctor R.H."/>
            <person name="Brown D.W."/>
        </authorList>
    </citation>
    <scope>NUCLEOTIDE SEQUENCE</scope>
    <source>
        <strain evidence="1">NRRL 45417</strain>
    </source>
</reference>
<protein>
    <submittedName>
        <fullName evidence="1">Uncharacterized protein</fullName>
    </submittedName>
</protein>